<keyword evidence="8" id="KW-1278">Translocase</keyword>
<dbReference type="FunFam" id="3.30.70.20:FF:000044">
    <property type="entry name" value="Ion-translocating oxidoreductase complex subunit C"/>
    <property type="match status" value="1"/>
</dbReference>
<feature type="binding site" evidence="8">
    <location>
        <position position="385"/>
    </location>
    <ligand>
        <name>[4Fe-4S] cluster</name>
        <dbReference type="ChEBI" id="CHEBI:49883"/>
        <label>1</label>
    </ligand>
</feature>
<gene>
    <name evidence="8" type="primary">rnfC</name>
    <name evidence="11" type="ORF">SAMN05443662_1106</name>
</gene>
<dbReference type="HAMAP" id="MF_00461">
    <property type="entry name" value="RsxC_RnfC"/>
    <property type="match status" value="1"/>
</dbReference>
<evidence type="ECO:0000313" key="11">
    <source>
        <dbReference type="EMBL" id="SIN95473.1"/>
    </source>
</evidence>
<evidence type="ECO:0000256" key="4">
    <source>
        <dbReference type="ARBA" id="ARBA00022737"/>
    </source>
</evidence>
<dbReference type="InterPro" id="IPR010208">
    <property type="entry name" value="Ion_transpt_RnfC/RsxC"/>
</dbReference>
<keyword evidence="8" id="KW-1003">Cell membrane</keyword>
<evidence type="ECO:0000259" key="10">
    <source>
        <dbReference type="PROSITE" id="PS51379"/>
    </source>
</evidence>
<keyword evidence="3 8" id="KW-0479">Metal-binding</keyword>
<feature type="binding site" evidence="8">
    <location>
        <position position="424"/>
    </location>
    <ligand>
        <name>[4Fe-4S] cluster</name>
        <dbReference type="ChEBI" id="CHEBI:49883"/>
        <label>2</label>
    </ligand>
</feature>
<dbReference type="PANTHER" id="PTHR43034:SF2">
    <property type="entry name" value="ION-TRANSLOCATING OXIDOREDUCTASE COMPLEX SUBUNIT C"/>
    <property type="match status" value="1"/>
</dbReference>
<keyword evidence="8" id="KW-0997">Cell inner membrane</keyword>
<feature type="binding site" evidence="8">
    <location>
        <position position="421"/>
    </location>
    <ligand>
        <name>[4Fe-4S] cluster</name>
        <dbReference type="ChEBI" id="CHEBI:49883"/>
        <label>2</label>
    </ligand>
</feature>
<feature type="binding site" evidence="8">
    <location>
        <position position="388"/>
    </location>
    <ligand>
        <name>[4Fe-4S] cluster</name>
        <dbReference type="ChEBI" id="CHEBI:49883"/>
        <label>1</label>
    </ligand>
</feature>
<accession>A0A1N6FJK0</accession>
<dbReference type="GO" id="GO:0009055">
    <property type="term" value="F:electron transfer activity"/>
    <property type="evidence" value="ECO:0007669"/>
    <property type="project" value="InterPro"/>
</dbReference>
<dbReference type="Pfam" id="PF01512">
    <property type="entry name" value="Complex1_51K"/>
    <property type="match status" value="1"/>
</dbReference>
<proteinExistence type="inferred from homology"/>
<feature type="region of interest" description="Disordered" evidence="9">
    <location>
        <begin position="483"/>
        <end position="757"/>
    </location>
</feature>
<comment type="subcellular location">
    <subcellularLocation>
        <location evidence="8">Cell inner membrane</location>
        <topology evidence="8">Peripheral membrane protein</topology>
    </subcellularLocation>
</comment>
<evidence type="ECO:0000313" key="12">
    <source>
        <dbReference type="Proteomes" id="UP000198461"/>
    </source>
</evidence>
<dbReference type="GO" id="GO:0022900">
    <property type="term" value="P:electron transport chain"/>
    <property type="evidence" value="ECO:0007669"/>
    <property type="project" value="UniProtKB-UniRule"/>
</dbReference>
<dbReference type="InterPro" id="IPR017896">
    <property type="entry name" value="4Fe4S_Fe-S-bd"/>
</dbReference>
<dbReference type="NCBIfam" id="TIGR01945">
    <property type="entry name" value="rnfC"/>
    <property type="match status" value="1"/>
</dbReference>
<dbReference type="GO" id="GO:0005886">
    <property type="term" value="C:plasma membrane"/>
    <property type="evidence" value="ECO:0007669"/>
    <property type="project" value="UniProtKB-SubCell"/>
</dbReference>
<dbReference type="GO" id="GO:0051539">
    <property type="term" value="F:4 iron, 4 sulfur cluster binding"/>
    <property type="evidence" value="ECO:0007669"/>
    <property type="project" value="UniProtKB-KW"/>
</dbReference>
<dbReference type="EC" id="7.-.-.-" evidence="8"/>
<dbReference type="RefSeq" id="WP_084188252.1">
    <property type="nucleotide sequence ID" value="NZ_FSRE01000002.1"/>
</dbReference>
<comment type="similarity">
    <text evidence="8">Belongs to the 4Fe4S bacterial-type ferredoxin family. RnfC subfamily.</text>
</comment>
<dbReference type="AlphaFoldDB" id="A0A1N6FJK0"/>
<dbReference type="InterPro" id="IPR011538">
    <property type="entry name" value="Nuo51_FMN-bd"/>
</dbReference>
<dbReference type="InterPro" id="IPR026902">
    <property type="entry name" value="RnfC_N"/>
</dbReference>
<comment type="cofactor">
    <cofactor evidence="8">
        <name>[4Fe-4S] cluster</name>
        <dbReference type="ChEBI" id="CHEBI:49883"/>
    </cofactor>
    <text evidence="8">Binds 2 [4Fe-4S] clusters per subunit.</text>
</comment>
<feature type="compositionally biased region" description="Basic and acidic residues" evidence="9">
    <location>
        <begin position="534"/>
        <end position="546"/>
    </location>
</feature>
<keyword evidence="8" id="KW-0472">Membrane</keyword>
<evidence type="ECO:0000256" key="5">
    <source>
        <dbReference type="ARBA" id="ARBA00022982"/>
    </source>
</evidence>
<dbReference type="GO" id="GO:0046872">
    <property type="term" value="F:metal ion binding"/>
    <property type="evidence" value="ECO:0007669"/>
    <property type="project" value="UniProtKB-KW"/>
</dbReference>
<feature type="domain" description="4Fe-4S ferredoxin-type" evidence="10">
    <location>
        <begin position="371"/>
        <end position="402"/>
    </location>
</feature>
<comment type="function">
    <text evidence="8">Part of a membrane-bound complex that couples electron transfer with translocation of ions across the membrane.</text>
</comment>
<keyword evidence="1 8" id="KW-0813">Transport</keyword>
<dbReference type="Gene3D" id="3.40.50.11540">
    <property type="entry name" value="NADH-ubiquinone oxidoreductase 51kDa subunit"/>
    <property type="match status" value="1"/>
</dbReference>
<dbReference type="PANTHER" id="PTHR43034">
    <property type="entry name" value="ION-TRANSLOCATING OXIDOREDUCTASE COMPLEX SUBUNIT C"/>
    <property type="match status" value="1"/>
</dbReference>
<feature type="binding site" evidence="8">
    <location>
        <position position="382"/>
    </location>
    <ligand>
        <name>[4Fe-4S] cluster</name>
        <dbReference type="ChEBI" id="CHEBI:49883"/>
        <label>1</label>
    </ligand>
</feature>
<evidence type="ECO:0000256" key="7">
    <source>
        <dbReference type="ARBA" id="ARBA00023014"/>
    </source>
</evidence>
<evidence type="ECO:0000256" key="2">
    <source>
        <dbReference type="ARBA" id="ARBA00022485"/>
    </source>
</evidence>
<dbReference type="NCBIfam" id="NF003454">
    <property type="entry name" value="PRK05035.1"/>
    <property type="match status" value="1"/>
</dbReference>
<feature type="binding site" evidence="8">
    <location>
        <position position="392"/>
    </location>
    <ligand>
        <name>[4Fe-4S] cluster</name>
        <dbReference type="ChEBI" id="CHEBI:49883"/>
        <label>2</label>
    </ligand>
</feature>
<dbReference type="SUPFAM" id="SSF46548">
    <property type="entry name" value="alpha-helical ferredoxin"/>
    <property type="match status" value="1"/>
</dbReference>
<dbReference type="SUPFAM" id="SSF142019">
    <property type="entry name" value="Nqo1 FMN-binding domain-like"/>
    <property type="match status" value="1"/>
</dbReference>
<feature type="compositionally biased region" description="Basic and acidic residues" evidence="9">
    <location>
        <begin position="711"/>
        <end position="737"/>
    </location>
</feature>
<dbReference type="InterPro" id="IPR037225">
    <property type="entry name" value="Nuo51_FMN-bd_sf"/>
</dbReference>
<feature type="domain" description="4Fe-4S ferredoxin-type" evidence="10">
    <location>
        <begin position="412"/>
        <end position="441"/>
    </location>
</feature>
<evidence type="ECO:0000256" key="8">
    <source>
        <dbReference type="HAMAP-Rule" id="MF_00461"/>
    </source>
</evidence>
<dbReference type="PROSITE" id="PS00198">
    <property type="entry name" value="4FE4S_FER_1"/>
    <property type="match status" value="1"/>
</dbReference>
<evidence type="ECO:0000256" key="9">
    <source>
        <dbReference type="SAM" id="MobiDB-lite"/>
    </source>
</evidence>
<dbReference type="STRING" id="364032.SAMN05443662_1106"/>
<feature type="binding site" evidence="8">
    <location>
        <position position="427"/>
    </location>
    <ligand>
        <name>[4Fe-4S] cluster</name>
        <dbReference type="ChEBI" id="CHEBI:49883"/>
        <label>2</label>
    </ligand>
</feature>
<keyword evidence="4 8" id="KW-0677">Repeat</keyword>
<feature type="compositionally biased region" description="Low complexity" evidence="9">
    <location>
        <begin position="633"/>
        <end position="647"/>
    </location>
</feature>
<reference evidence="11 12" key="1">
    <citation type="submission" date="2016-11" db="EMBL/GenBank/DDBJ databases">
        <authorList>
            <person name="Jaros S."/>
            <person name="Januszkiewicz K."/>
            <person name="Wedrychowicz H."/>
        </authorList>
    </citation>
    <scope>NUCLEOTIDE SEQUENCE [LARGE SCALE GENOMIC DNA]</scope>
    <source>
        <strain evidence="11 12">DSM 17737</strain>
    </source>
</reference>
<feature type="binding site" evidence="8">
    <location>
        <position position="431"/>
    </location>
    <ligand>
        <name>[4Fe-4S] cluster</name>
        <dbReference type="ChEBI" id="CHEBI:49883"/>
        <label>1</label>
    </ligand>
</feature>
<feature type="compositionally biased region" description="Polar residues" evidence="9">
    <location>
        <begin position="692"/>
        <end position="710"/>
    </location>
</feature>
<evidence type="ECO:0000256" key="1">
    <source>
        <dbReference type="ARBA" id="ARBA00022448"/>
    </source>
</evidence>
<keyword evidence="6 8" id="KW-0408">Iron</keyword>
<dbReference type="Gene3D" id="3.30.70.20">
    <property type="match status" value="1"/>
</dbReference>
<dbReference type="InterPro" id="IPR017900">
    <property type="entry name" value="4Fe4S_Fe_S_CS"/>
</dbReference>
<feature type="compositionally biased region" description="Basic and acidic residues" evidence="9">
    <location>
        <begin position="655"/>
        <end position="667"/>
    </location>
</feature>
<feature type="compositionally biased region" description="Polar residues" evidence="9">
    <location>
        <begin position="496"/>
        <end position="507"/>
    </location>
</feature>
<keyword evidence="7 8" id="KW-0411">Iron-sulfur</keyword>
<keyword evidence="12" id="KW-1185">Reference proteome</keyword>
<evidence type="ECO:0000256" key="6">
    <source>
        <dbReference type="ARBA" id="ARBA00023004"/>
    </source>
</evidence>
<comment type="subunit">
    <text evidence="8">The complex is composed of six subunits: RnfA, RnfB, RnfC, RnfD, RnfE and RnfG.</text>
</comment>
<dbReference type="Pfam" id="PF13375">
    <property type="entry name" value="RnfC_N"/>
    <property type="match status" value="1"/>
</dbReference>
<feature type="compositionally biased region" description="Basic and acidic residues" evidence="9">
    <location>
        <begin position="593"/>
        <end position="620"/>
    </location>
</feature>
<feature type="compositionally biased region" description="Basic and acidic residues" evidence="9">
    <location>
        <begin position="565"/>
        <end position="584"/>
    </location>
</feature>
<dbReference type="Proteomes" id="UP000198461">
    <property type="component" value="Unassembled WGS sequence"/>
</dbReference>
<dbReference type="OrthoDB" id="9767754at2"/>
<protein>
    <recommendedName>
        <fullName evidence="8">Ion-translocating oxidoreductase complex subunit C</fullName>
        <ecNumber evidence="8">7.-.-.-</ecNumber>
    </recommendedName>
    <alternativeName>
        <fullName evidence="8">Rnf electron transport complex subunit C</fullName>
    </alternativeName>
</protein>
<evidence type="ECO:0000256" key="3">
    <source>
        <dbReference type="ARBA" id="ARBA00022723"/>
    </source>
</evidence>
<dbReference type="PROSITE" id="PS51379">
    <property type="entry name" value="4FE4S_FER_2"/>
    <property type="match status" value="2"/>
</dbReference>
<dbReference type="EMBL" id="FSRE01000002">
    <property type="protein sequence ID" value="SIN95473.1"/>
    <property type="molecule type" value="Genomic_DNA"/>
</dbReference>
<dbReference type="Pfam" id="PF12838">
    <property type="entry name" value="Fer4_7"/>
    <property type="match status" value="1"/>
</dbReference>
<feature type="compositionally biased region" description="Basic residues" evidence="9">
    <location>
        <begin position="738"/>
        <end position="747"/>
    </location>
</feature>
<sequence length="757" mass="82057">MSLKETLIRGLAYLYPMARRWLKRFPGGVYPQYKKELSARHPLHAPILPDELILPLQQHVGVPAIPTVKVGERVRKFQQIAKPAPGLSVPVHAPTSGTVKAIEKRPLPHPSGLPDWCIVIEPDGQDEAGDMPVAIQTPTCPASLKKMILQAGIVGMGGAGFPSWRKLPTKQGQIHTLLINGAECEPYITCDDLLMQTRPHDIIQGALKVAECIGAEKIIVGIEDNKPFALKAMRQAAEGTGVDIQAVPTVYPMGGQKQLTEQLTGIEVPAKAHAVDVGLLMFNVATAAAIYRAAEYHEPLVSRLVTVSGEGLAEPMNIEALLGTPFEALANVAKPKQPLDYPLIMGGPMMGHEVVNTQVPVIKTTNCILANPPQPITPAMPCIRCGECMDACPVNLLPQQMYWHAHAHEWDKVEKLHLFDCIECGCCSFVCPSHIPLVQYYRHAKGEIRKLREEQAFQEHARRRHEAHLARLEREKAEKEARLKAKKEAVKKQAAQSTPSVDAQSAGLSARERAIAAAKARAAKESGPTATDDTAAKRKAAMEAARKRAAAKRKADTSDEPAQSPEEKRKAAMEAAKRRAEALKAQKASTDSATEKTPSEKVGDPLCADAKRKAAMEAARKRAAAQRAKKAQEAASSTDTSTPPGSDQATEETAQADRRLAAMEAARRRAAALRQQKQETGEETPAGKDQTPVENAQTAQNPTSAATPSATEKRDTEKVGDPPSRDSKRKAAMEAARKRAAALRARKAQQNSEHNDT</sequence>
<keyword evidence="2 8" id="KW-0004">4Fe-4S</keyword>
<name>A0A1N6FJK0_9GAMM</name>
<organism evidence="11 12">
    <name type="scientific">Sulfurivirga caldicuralii</name>
    <dbReference type="NCBI Taxonomy" id="364032"/>
    <lineage>
        <taxon>Bacteria</taxon>
        <taxon>Pseudomonadati</taxon>
        <taxon>Pseudomonadota</taxon>
        <taxon>Gammaproteobacteria</taxon>
        <taxon>Thiotrichales</taxon>
        <taxon>Piscirickettsiaceae</taxon>
        <taxon>Sulfurivirga</taxon>
    </lineage>
</organism>
<keyword evidence="5 8" id="KW-0249">Electron transport</keyword>